<comment type="catalytic activity">
    <reaction evidence="6 9">
        <text>meso-2,6-diaminopimelate + H(+) = L-lysine + CO2</text>
        <dbReference type="Rhea" id="RHEA:15101"/>
        <dbReference type="ChEBI" id="CHEBI:15378"/>
        <dbReference type="ChEBI" id="CHEBI:16526"/>
        <dbReference type="ChEBI" id="CHEBI:32551"/>
        <dbReference type="ChEBI" id="CHEBI:57791"/>
        <dbReference type="EC" id="4.1.1.20"/>
    </reaction>
</comment>
<reference evidence="12 13" key="1">
    <citation type="submission" date="2019-04" db="EMBL/GenBank/DDBJ databases">
        <title>Streptomyces sp. nov. Bv016 isolated from bark of Buahinia variegata.</title>
        <authorList>
            <person name="Kanchanasin P."/>
            <person name="Tanasupawat S."/>
            <person name="Yuki M."/>
            <person name="Kudo T."/>
        </authorList>
    </citation>
    <scope>NUCLEOTIDE SEQUENCE [LARGE SCALE GENOMIC DNA]</scope>
    <source>
        <strain evidence="12 13">JCM 4765</strain>
    </source>
</reference>
<dbReference type="GeneID" id="91533098"/>
<evidence type="ECO:0000256" key="3">
    <source>
        <dbReference type="ARBA" id="ARBA00022898"/>
    </source>
</evidence>
<comment type="subunit">
    <text evidence="6">Homodimer.</text>
</comment>
<accession>A0A4Z1DQW5</accession>
<feature type="modified residue" description="N6-(pyridoxal phosphate)lysine" evidence="6 8">
    <location>
        <position position="86"/>
    </location>
</feature>
<dbReference type="PANTHER" id="PTHR43727">
    <property type="entry name" value="DIAMINOPIMELATE DECARBOXYLASE"/>
    <property type="match status" value="1"/>
</dbReference>
<evidence type="ECO:0000256" key="8">
    <source>
        <dbReference type="PIRSR" id="PIRSR600183-50"/>
    </source>
</evidence>
<feature type="binding site" evidence="6">
    <location>
        <position position="354"/>
    </location>
    <ligand>
        <name>substrate</name>
    </ligand>
</feature>
<evidence type="ECO:0000313" key="13">
    <source>
        <dbReference type="Proteomes" id="UP000298513"/>
    </source>
</evidence>
<dbReference type="RefSeq" id="WP_135789893.1">
    <property type="nucleotide sequence ID" value="NZ_BNBQ01000009.1"/>
</dbReference>
<comment type="caution">
    <text evidence="12">The sequence shown here is derived from an EMBL/GenBank/DDBJ whole genome shotgun (WGS) entry which is preliminary data.</text>
</comment>
<evidence type="ECO:0000313" key="12">
    <source>
        <dbReference type="EMBL" id="TGN87598.1"/>
    </source>
</evidence>
<dbReference type="InterPro" id="IPR000183">
    <property type="entry name" value="Orn/DAP/Arg_de-COase"/>
</dbReference>
<keyword evidence="4 6" id="KW-0457">Lysine biosynthesis</keyword>
<dbReference type="SUPFAM" id="SSF50621">
    <property type="entry name" value="Alanine racemase C-terminal domain-like"/>
    <property type="match status" value="1"/>
</dbReference>
<gene>
    <name evidence="6 12" type="primary">lysA</name>
    <name evidence="12" type="ORF">E5082_04180</name>
</gene>
<keyword evidence="2 6" id="KW-0210">Decarboxylase</keyword>
<sequence>MTDMNDTLKPDWLTEPADLNALSPYLWPATARRDPSGVLTVGGLRVTDLAAEFGTPMYLFDEDDFRARCAEFRTAFHDFDVYYAGKAFLCKAVARICAEAGLGLDVCTLGELKTAIAAGFPGERMVLHGNNKSAEELTTALRHGVARIVVDSFDELALLKELAADTGVRPTVLVRVNVGVRADTHANIATAHDDQKFGFSLRTGDAAAAVAYAHDADGIELAGLHMHLGSQIFGMDSFEVGVARMMKVRADFIRSCGAELPEVSVGGGFAIAYRDHHQPLAPAGIADALRRFGEESCRELGVSAPRLAIEPGRAVVGRSACTVYRVGTVKNVEGLRTFVSVDGGMSDNIRPALYDGIYSAVLAGRLTTAEPRLSRVVGVHCDAGDVVVRDDYLASDIHSGDLLAVPCTGAYCRSLSNNFNHTPRPPVVAVGGGTASVWVRRETYDDLLGLDLG</sequence>
<proteinExistence type="inferred from homology"/>
<protein>
    <recommendedName>
        <fullName evidence="6 7">Diaminopimelate decarboxylase</fullName>
        <shortName evidence="6">DAP decarboxylase</shortName>
        <shortName evidence="6">DAPDC</shortName>
        <ecNumber evidence="6 7">4.1.1.20</ecNumber>
    </recommendedName>
</protein>
<dbReference type="Pfam" id="PF02784">
    <property type="entry name" value="Orn_Arg_deC_N"/>
    <property type="match status" value="1"/>
</dbReference>
<dbReference type="EMBL" id="SRRU01000001">
    <property type="protein sequence ID" value="TGN87598.1"/>
    <property type="molecule type" value="Genomic_DNA"/>
</dbReference>
<dbReference type="PRINTS" id="PR01179">
    <property type="entry name" value="ODADCRBXLASE"/>
</dbReference>
<feature type="domain" description="Orn/DAP/Arg decarboxylase 2 N-terminal" evidence="11">
    <location>
        <begin position="63"/>
        <end position="316"/>
    </location>
</feature>
<comment type="similarity">
    <text evidence="6">Belongs to the Orn/Lys/Arg decarboxylase class-II family. LysA subfamily.</text>
</comment>
<organism evidence="12 13">
    <name type="scientific">Streptomyces griseoluteus</name>
    <dbReference type="NCBI Taxonomy" id="29306"/>
    <lineage>
        <taxon>Bacteria</taxon>
        <taxon>Bacillati</taxon>
        <taxon>Actinomycetota</taxon>
        <taxon>Actinomycetes</taxon>
        <taxon>Kitasatosporales</taxon>
        <taxon>Streptomycetaceae</taxon>
        <taxon>Streptomyces</taxon>
    </lineage>
</organism>
<feature type="binding site" evidence="6">
    <location>
        <begin position="310"/>
        <end position="313"/>
    </location>
    <ligand>
        <name>pyridoxal 5'-phosphate</name>
        <dbReference type="ChEBI" id="CHEBI:597326"/>
    </ligand>
</feature>
<evidence type="ECO:0000259" key="10">
    <source>
        <dbReference type="Pfam" id="PF00278"/>
    </source>
</evidence>
<dbReference type="AlphaFoldDB" id="A0A4Z1DQW5"/>
<dbReference type="PANTHER" id="PTHR43727:SF2">
    <property type="entry name" value="GROUP IV DECARBOXYLASE"/>
    <property type="match status" value="1"/>
</dbReference>
<comment type="pathway">
    <text evidence="6 9">Amino-acid biosynthesis; L-lysine biosynthesis via DAP pathway; L-lysine from DL-2,6-diaminopimelate: step 1/1.</text>
</comment>
<dbReference type="PRINTS" id="PR01181">
    <property type="entry name" value="DAPDCRBXLASE"/>
</dbReference>
<evidence type="ECO:0000256" key="9">
    <source>
        <dbReference type="RuleBase" id="RU003738"/>
    </source>
</evidence>
<feature type="binding site" evidence="6">
    <location>
        <position position="268"/>
    </location>
    <ligand>
        <name>pyridoxal 5'-phosphate</name>
        <dbReference type="ChEBI" id="CHEBI:597326"/>
    </ligand>
</feature>
<keyword evidence="13" id="KW-1185">Reference proteome</keyword>
<dbReference type="GO" id="GO:0030170">
    <property type="term" value="F:pyridoxal phosphate binding"/>
    <property type="evidence" value="ECO:0007669"/>
    <property type="project" value="UniProtKB-UniRule"/>
</dbReference>
<dbReference type="Gene3D" id="3.20.20.10">
    <property type="entry name" value="Alanine racemase"/>
    <property type="match status" value="1"/>
</dbReference>
<feature type="active site" description="Proton donor" evidence="8">
    <location>
        <position position="381"/>
    </location>
</feature>
<name>A0A4Z1DQW5_STRGP</name>
<evidence type="ECO:0000259" key="11">
    <source>
        <dbReference type="Pfam" id="PF02784"/>
    </source>
</evidence>
<evidence type="ECO:0000256" key="7">
    <source>
        <dbReference type="NCBIfam" id="TIGR01048"/>
    </source>
</evidence>
<dbReference type="SUPFAM" id="SSF51419">
    <property type="entry name" value="PLP-binding barrel"/>
    <property type="match status" value="1"/>
</dbReference>
<evidence type="ECO:0000256" key="4">
    <source>
        <dbReference type="ARBA" id="ARBA00023154"/>
    </source>
</evidence>
<feature type="domain" description="Orn/DAP/Arg decarboxylase 2 C-terminal" evidence="10">
    <location>
        <begin position="318"/>
        <end position="409"/>
    </location>
</feature>
<dbReference type="Gene3D" id="2.40.37.10">
    <property type="entry name" value="Lyase, Ornithine Decarboxylase, Chain A, domain 1"/>
    <property type="match status" value="1"/>
</dbReference>
<evidence type="ECO:0000256" key="6">
    <source>
        <dbReference type="HAMAP-Rule" id="MF_02120"/>
    </source>
</evidence>
<dbReference type="FunFam" id="3.20.20.10:FF:000003">
    <property type="entry name" value="Diaminopimelate decarboxylase"/>
    <property type="match status" value="1"/>
</dbReference>
<dbReference type="GO" id="GO:0008836">
    <property type="term" value="F:diaminopimelate decarboxylase activity"/>
    <property type="evidence" value="ECO:0007669"/>
    <property type="project" value="UniProtKB-UniRule"/>
</dbReference>
<feature type="binding site" evidence="6">
    <location>
        <position position="350"/>
    </location>
    <ligand>
        <name>substrate</name>
    </ligand>
</feature>
<evidence type="ECO:0000256" key="2">
    <source>
        <dbReference type="ARBA" id="ARBA00022793"/>
    </source>
</evidence>
<dbReference type="Proteomes" id="UP000298513">
    <property type="component" value="Unassembled WGS sequence"/>
</dbReference>
<comment type="function">
    <text evidence="6">Specifically catalyzes the decarboxylation of meso-diaminopimelate (meso-DAP) to L-lysine.</text>
</comment>
<keyword evidence="6" id="KW-0028">Amino-acid biosynthesis</keyword>
<dbReference type="InterPro" id="IPR009006">
    <property type="entry name" value="Ala_racemase/Decarboxylase_C"/>
</dbReference>
<comment type="caution">
    <text evidence="6">Lacks conserved residue(s) required for the propagation of feature annotation.</text>
</comment>
<feature type="binding site" evidence="6">
    <location>
        <position position="411"/>
    </location>
    <ligand>
        <name>substrate</name>
    </ligand>
</feature>
<dbReference type="InterPro" id="IPR002986">
    <property type="entry name" value="DAP_deCOOHase_LysA"/>
</dbReference>
<dbReference type="EC" id="4.1.1.20" evidence="6 7"/>
<comment type="cofactor">
    <cofactor evidence="1 6 8 9">
        <name>pyridoxal 5'-phosphate</name>
        <dbReference type="ChEBI" id="CHEBI:597326"/>
    </cofactor>
</comment>
<dbReference type="NCBIfam" id="TIGR01048">
    <property type="entry name" value="lysA"/>
    <property type="match status" value="1"/>
</dbReference>
<dbReference type="UniPathway" id="UPA00034">
    <property type="reaction ID" value="UER00027"/>
</dbReference>
<dbReference type="GO" id="GO:0009089">
    <property type="term" value="P:lysine biosynthetic process via diaminopimelate"/>
    <property type="evidence" value="ECO:0007669"/>
    <property type="project" value="UniProtKB-UniRule"/>
</dbReference>
<evidence type="ECO:0000256" key="1">
    <source>
        <dbReference type="ARBA" id="ARBA00001933"/>
    </source>
</evidence>
<dbReference type="CDD" id="cd06828">
    <property type="entry name" value="PLPDE_III_DapDC"/>
    <property type="match status" value="1"/>
</dbReference>
<dbReference type="Pfam" id="PF00278">
    <property type="entry name" value="Orn_DAP_Arg_deC"/>
    <property type="match status" value="1"/>
</dbReference>
<evidence type="ECO:0000256" key="5">
    <source>
        <dbReference type="ARBA" id="ARBA00023239"/>
    </source>
</evidence>
<keyword evidence="5 6" id="KW-0456">Lyase</keyword>
<dbReference type="InterPro" id="IPR022644">
    <property type="entry name" value="De-COase2_N"/>
</dbReference>
<feature type="binding site" evidence="6">
    <location>
        <position position="411"/>
    </location>
    <ligand>
        <name>pyridoxal 5'-phosphate</name>
        <dbReference type="ChEBI" id="CHEBI:597326"/>
    </ligand>
</feature>
<dbReference type="InterPro" id="IPR029066">
    <property type="entry name" value="PLP-binding_barrel"/>
</dbReference>
<dbReference type="InterPro" id="IPR022643">
    <property type="entry name" value="De-COase2_C"/>
</dbReference>
<feature type="binding site" evidence="6">
    <location>
        <position position="313"/>
    </location>
    <ligand>
        <name>substrate</name>
    </ligand>
</feature>
<keyword evidence="3 6" id="KW-0663">Pyridoxal phosphate</keyword>
<dbReference type="HAMAP" id="MF_02120">
    <property type="entry name" value="LysA"/>
    <property type="match status" value="1"/>
</dbReference>